<dbReference type="Gene3D" id="3.20.100.30">
    <property type="entry name" value="VTC, catalytic tunnel domain"/>
    <property type="match status" value="1"/>
</dbReference>
<dbReference type="Pfam" id="PF09359">
    <property type="entry name" value="VTC"/>
    <property type="match status" value="1"/>
</dbReference>
<dbReference type="InterPro" id="IPR042267">
    <property type="entry name" value="VTC_sf"/>
</dbReference>
<evidence type="ECO:0000313" key="2">
    <source>
        <dbReference type="EMBL" id="SFR97406.1"/>
    </source>
</evidence>
<dbReference type="OrthoDB" id="9784042at2"/>
<sequence length="229" mass="27013">MSQLKFRHETKHFITYSDYLAIRNRLDIIAERDPYARENNTYFIRSLYFDNYNDKALHEKLDGINNREKFRIRYYNGDTSIIHLEKKSKINGLCNKLSKSLTKEQVEKILQGDLSFMLEGNNPLLIDLYTKMKNQLLRPRVIVDYVREPFIYRPGNIRITFDTKIRSGLYSNDFFNVELPSINAQDSCDSILMEVKYDEFIPEVIVMCLQVNERSASAFSKYAAARRFG</sequence>
<reference evidence="2 3" key="1">
    <citation type="submission" date="2016-10" db="EMBL/GenBank/DDBJ databases">
        <authorList>
            <person name="de Groot N.N."/>
        </authorList>
    </citation>
    <scope>NUCLEOTIDE SEQUENCE [LARGE SCALE GENOMIC DNA]</scope>
    <source>
        <strain evidence="2 3">743A</strain>
    </source>
</reference>
<dbReference type="CDD" id="cd07750">
    <property type="entry name" value="PolyPPase_VTC_like"/>
    <property type="match status" value="1"/>
</dbReference>
<evidence type="ECO:0000259" key="1">
    <source>
        <dbReference type="Pfam" id="PF09359"/>
    </source>
</evidence>
<keyword evidence="3" id="KW-1185">Reference proteome</keyword>
<feature type="domain" description="VTC" evidence="1">
    <location>
        <begin position="6"/>
        <end position="225"/>
    </location>
</feature>
<dbReference type="GO" id="GO:0006799">
    <property type="term" value="P:polyphosphate biosynthetic process"/>
    <property type="evidence" value="ECO:0007669"/>
    <property type="project" value="UniProtKB-ARBA"/>
</dbReference>
<protein>
    <submittedName>
        <fullName evidence="2">VTC domain-containing protein</fullName>
    </submittedName>
</protein>
<name>A0A1I6L1T1_9FIRM</name>
<organism evidence="2 3">
    <name type="scientific">Anaeromicropila populeti</name>
    <dbReference type="NCBI Taxonomy" id="37658"/>
    <lineage>
        <taxon>Bacteria</taxon>
        <taxon>Bacillati</taxon>
        <taxon>Bacillota</taxon>
        <taxon>Clostridia</taxon>
        <taxon>Lachnospirales</taxon>
        <taxon>Lachnospiraceae</taxon>
        <taxon>Anaeromicropila</taxon>
    </lineage>
</organism>
<dbReference type="Proteomes" id="UP000199659">
    <property type="component" value="Unassembled WGS sequence"/>
</dbReference>
<evidence type="ECO:0000313" key="3">
    <source>
        <dbReference type="Proteomes" id="UP000199659"/>
    </source>
</evidence>
<dbReference type="EMBL" id="FOYZ01000012">
    <property type="protein sequence ID" value="SFR97406.1"/>
    <property type="molecule type" value="Genomic_DNA"/>
</dbReference>
<dbReference type="InterPro" id="IPR018966">
    <property type="entry name" value="VTC_domain"/>
</dbReference>
<dbReference type="AlphaFoldDB" id="A0A1I6L1T1"/>
<proteinExistence type="predicted"/>
<dbReference type="RefSeq" id="WP_092562423.1">
    <property type="nucleotide sequence ID" value="NZ_FOYZ01000012.1"/>
</dbReference>
<dbReference type="STRING" id="37658.SAMN05661086_02997"/>
<accession>A0A1I6L1T1</accession>
<gene>
    <name evidence="2" type="ORF">SAMN05661086_02997</name>
</gene>